<gene>
    <name evidence="7" type="primary">panE-2</name>
    <name evidence="7" type="ORF">Dsi01nite_027320</name>
</gene>
<evidence type="ECO:0000259" key="5">
    <source>
        <dbReference type="Pfam" id="PF02558"/>
    </source>
</evidence>
<dbReference type="AlphaFoldDB" id="A0A919PK51"/>
<comment type="catalytic activity">
    <reaction evidence="4">
        <text>(R)-pantoate + NADP(+) = 2-dehydropantoate + NADPH + H(+)</text>
        <dbReference type="Rhea" id="RHEA:16233"/>
        <dbReference type="ChEBI" id="CHEBI:11561"/>
        <dbReference type="ChEBI" id="CHEBI:15378"/>
        <dbReference type="ChEBI" id="CHEBI:15980"/>
        <dbReference type="ChEBI" id="CHEBI:57783"/>
        <dbReference type="ChEBI" id="CHEBI:58349"/>
        <dbReference type="EC" id="1.1.1.169"/>
    </reaction>
</comment>
<dbReference type="Pfam" id="PF02558">
    <property type="entry name" value="ApbA"/>
    <property type="match status" value="1"/>
</dbReference>
<dbReference type="InterPro" id="IPR013328">
    <property type="entry name" value="6PGD_dom2"/>
</dbReference>
<dbReference type="EMBL" id="BONQ01000042">
    <property type="protein sequence ID" value="GIG44691.1"/>
    <property type="molecule type" value="Genomic_DNA"/>
</dbReference>
<dbReference type="GO" id="GO:0015940">
    <property type="term" value="P:pantothenate biosynthetic process"/>
    <property type="evidence" value="ECO:0007669"/>
    <property type="project" value="UniProtKB-KW"/>
</dbReference>
<comment type="caution">
    <text evidence="7">The sequence shown here is derived from an EMBL/GenBank/DDBJ whole genome shotgun (WGS) entry which is preliminary data.</text>
</comment>
<feature type="domain" description="Ketopantoate reductase C-terminal" evidence="6">
    <location>
        <begin position="191"/>
        <end position="310"/>
    </location>
</feature>
<dbReference type="GO" id="GO:0008677">
    <property type="term" value="F:2-dehydropantoate 2-reductase activity"/>
    <property type="evidence" value="ECO:0007669"/>
    <property type="project" value="UniProtKB-EC"/>
</dbReference>
<dbReference type="GO" id="GO:0005737">
    <property type="term" value="C:cytoplasm"/>
    <property type="evidence" value="ECO:0007669"/>
    <property type="project" value="TreeGrafter"/>
</dbReference>
<dbReference type="PANTHER" id="PTHR21708:SF45">
    <property type="entry name" value="2-DEHYDROPANTOATE 2-REDUCTASE"/>
    <property type="match status" value="1"/>
</dbReference>
<dbReference type="Pfam" id="PF08546">
    <property type="entry name" value="ApbA_C"/>
    <property type="match status" value="1"/>
</dbReference>
<evidence type="ECO:0000259" key="6">
    <source>
        <dbReference type="Pfam" id="PF08546"/>
    </source>
</evidence>
<dbReference type="InterPro" id="IPR051402">
    <property type="entry name" value="KPR-Related"/>
</dbReference>
<accession>A0A919PK51</accession>
<comment type="similarity">
    <text evidence="1 4">Belongs to the ketopantoate reductase family.</text>
</comment>
<dbReference type="InterPro" id="IPR036291">
    <property type="entry name" value="NAD(P)-bd_dom_sf"/>
</dbReference>
<dbReference type="EC" id="1.1.1.169" evidence="4"/>
<keyword evidence="8" id="KW-1185">Reference proteome</keyword>
<evidence type="ECO:0000313" key="7">
    <source>
        <dbReference type="EMBL" id="GIG44691.1"/>
    </source>
</evidence>
<dbReference type="PANTHER" id="PTHR21708">
    <property type="entry name" value="PROBABLE 2-DEHYDROPANTOATE 2-REDUCTASE"/>
    <property type="match status" value="1"/>
</dbReference>
<dbReference type="Gene3D" id="3.40.50.720">
    <property type="entry name" value="NAD(P)-binding Rossmann-like Domain"/>
    <property type="match status" value="1"/>
</dbReference>
<keyword evidence="4" id="KW-0566">Pantothenate biosynthesis</keyword>
<comment type="function">
    <text evidence="4">Catalyzes the NADPH-dependent reduction of ketopantoate into pantoic acid.</text>
</comment>
<keyword evidence="2 4" id="KW-0521">NADP</keyword>
<evidence type="ECO:0000256" key="4">
    <source>
        <dbReference type="RuleBase" id="RU362068"/>
    </source>
</evidence>
<feature type="domain" description="Ketopantoate reductase N-terminal" evidence="5">
    <location>
        <begin position="3"/>
        <end position="163"/>
    </location>
</feature>
<dbReference type="InterPro" id="IPR008927">
    <property type="entry name" value="6-PGluconate_DH-like_C_sf"/>
</dbReference>
<dbReference type="Proteomes" id="UP000660611">
    <property type="component" value="Unassembled WGS sequence"/>
</dbReference>
<evidence type="ECO:0000256" key="1">
    <source>
        <dbReference type="ARBA" id="ARBA00007870"/>
    </source>
</evidence>
<protein>
    <recommendedName>
        <fullName evidence="4">2-dehydropantoate 2-reductase</fullName>
        <ecNumber evidence="4">1.1.1.169</ecNumber>
    </recommendedName>
    <alternativeName>
        <fullName evidence="4">Ketopantoate reductase</fullName>
    </alternativeName>
</protein>
<proteinExistence type="inferred from homology"/>
<sequence>MKICVVGAGAVGGVIGVRLASAGRPVSVLARGATLAAIRSGGWRLREVDGRRTAHVTASDDPARLGPQDLVFLTVKAHSLPALAPSLVPLLGPDTVVVAALNGVPWWFLHPRRLHSVDPTGSIAASIPASSLVGCVVHLSASVAAPGVVRLQAENELILGAARGGGAAGPDPGPAADALRGAGFSVRESADVKADIWYKLWGNMTVNPISALTGATADKILDDDLVNGFAHAVMREAAEIGARIGCPVGQSPTDRNAVTRKLGAFKTSMLQDAEAGRPIELDAMLTVVREIAATVDVPTPSLAALLGLTRLAARERGLYPTAP</sequence>
<dbReference type="SUPFAM" id="SSF48179">
    <property type="entry name" value="6-phosphogluconate dehydrogenase C-terminal domain-like"/>
    <property type="match status" value="1"/>
</dbReference>
<dbReference type="InterPro" id="IPR013752">
    <property type="entry name" value="KPA_reductase"/>
</dbReference>
<evidence type="ECO:0000313" key="8">
    <source>
        <dbReference type="Proteomes" id="UP000660611"/>
    </source>
</evidence>
<dbReference type="InterPro" id="IPR013332">
    <property type="entry name" value="KPR_N"/>
</dbReference>
<dbReference type="NCBIfam" id="NF005089">
    <property type="entry name" value="PRK06522.1-4"/>
    <property type="match status" value="1"/>
</dbReference>
<evidence type="ECO:0000256" key="3">
    <source>
        <dbReference type="ARBA" id="ARBA00023002"/>
    </source>
</evidence>
<evidence type="ECO:0000256" key="2">
    <source>
        <dbReference type="ARBA" id="ARBA00022857"/>
    </source>
</evidence>
<reference evidence="7" key="1">
    <citation type="submission" date="2021-01" db="EMBL/GenBank/DDBJ databases">
        <title>Whole genome shotgun sequence of Dactylosporangium siamense NBRC 106093.</title>
        <authorList>
            <person name="Komaki H."/>
            <person name="Tamura T."/>
        </authorList>
    </citation>
    <scope>NUCLEOTIDE SEQUENCE</scope>
    <source>
        <strain evidence="7">NBRC 106093</strain>
    </source>
</reference>
<organism evidence="7 8">
    <name type="scientific">Dactylosporangium siamense</name>
    <dbReference type="NCBI Taxonomy" id="685454"/>
    <lineage>
        <taxon>Bacteria</taxon>
        <taxon>Bacillati</taxon>
        <taxon>Actinomycetota</taxon>
        <taxon>Actinomycetes</taxon>
        <taxon>Micromonosporales</taxon>
        <taxon>Micromonosporaceae</taxon>
        <taxon>Dactylosporangium</taxon>
    </lineage>
</organism>
<dbReference type="InterPro" id="IPR003710">
    <property type="entry name" value="ApbA"/>
</dbReference>
<keyword evidence="3 4" id="KW-0560">Oxidoreductase</keyword>
<dbReference type="FunFam" id="1.10.1040.10:FF:000017">
    <property type="entry name" value="2-dehydropantoate 2-reductase"/>
    <property type="match status" value="1"/>
</dbReference>
<dbReference type="Gene3D" id="1.10.1040.10">
    <property type="entry name" value="N-(1-d-carboxylethyl)-l-norvaline Dehydrogenase, domain 2"/>
    <property type="match status" value="1"/>
</dbReference>
<dbReference type="SUPFAM" id="SSF51735">
    <property type="entry name" value="NAD(P)-binding Rossmann-fold domains"/>
    <property type="match status" value="1"/>
</dbReference>
<comment type="pathway">
    <text evidence="4">Cofactor biosynthesis; (R)-pantothenate biosynthesis; (R)-pantoate from 3-methyl-2-oxobutanoate: step 2/2.</text>
</comment>
<name>A0A919PK51_9ACTN</name>
<dbReference type="RefSeq" id="WP_203846516.1">
    <property type="nucleotide sequence ID" value="NZ_BAAAVW010000007.1"/>
</dbReference>
<dbReference type="NCBIfam" id="TIGR00745">
    <property type="entry name" value="apbA_panE"/>
    <property type="match status" value="1"/>
</dbReference>